<feature type="transmembrane region" description="Helical" evidence="7">
    <location>
        <begin position="243"/>
        <end position="267"/>
    </location>
</feature>
<evidence type="ECO:0000256" key="4">
    <source>
        <dbReference type="ARBA" id="ARBA00022692"/>
    </source>
</evidence>
<feature type="transmembrane region" description="Helical" evidence="7">
    <location>
        <begin position="113"/>
        <end position="133"/>
    </location>
</feature>
<evidence type="ECO:0000256" key="2">
    <source>
        <dbReference type="ARBA" id="ARBA00022448"/>
    </source>
</evidence>
<dbReference type="PANTHER" id="PTHR23521:SF2">
    <property type="entry name" value="TRANSPORTER MFS SUPERFAMILY"/>
    <property type="match status" value="1"/>
</dbReference>
<accession>A0AAE4AU89</accession>
<keyword evidence="3" id="KW-1003">Cell membrane</keyword>
<dbReference type="GO" id="GO:0005886">
    <property type="term" value="C:plasma membrane"/>
    <property type="evidence" value="ECO:0007669"/>
    <property type="project" value="UniProtKB-SubCell"/>
</dbReference>
<feature type="transmembrane region" description="Helical" evidence="7">
    <location>
        <begin position="331"/>
        <end position="353"/>
    </location>
</feature>
<keyword evidence="2" id="KW-0813">Transport</keyword>
<dbReference type="Gene3D" id="1.20.1250.20">
    <property type="entry name" value="MFS general substrate transporter like domains"/>
    <property type="match status" value="2"/>
</dbReference>
<reference evidence="9" key="1">
    <citation type="submission" date="2023-07" db="EMBL/GenBank/DDBJ databases">
        <title>Genomic Encyclopedia of Type Strains, Phase IV (KMG-IV): sequencing the most valuable type-strain genomes for metagenomic binning, comparative biology and taxonomic classification.</title>
        <authorList>
            <person name="Goeker M."/>
        </authorList>
    </citation>
    <scope>NUCLEOTIDE SEQUENCE</scope>
    <source>
        <strain evidence="9">DSM 21202</strain>
    </source>
</reference>
<evidence type="ECO:0000256" key="1">
    <source>
        <dbReference type="ARBA" id="ARBA00004651"/>
    </source>
</evidence>
<dbReference type="RefSeq" id="WP_306887012.1">
    <property type="nucleotide sequence ID" value="NZ_JAUSUL010000004.1"/>
</dbReference>
<dbReference type="InterPro" id="IPR020846">
    <property type="entry name" value="MFS_dom"/>
</dbReference>
<gene>
    <name evidence="9" type="ORF">J2S73_003592</name>
</gene>
<sequence>MTPETGATVPDGGSWRAVIAAIISMTAVGMSISLGMPLLSLVLEDRGVSTTMIGVNSAVGGIASLTVPLLIPALVSFAGASRVALVAFALMAVLFPLFYLLTEFWAWFPLRFVFYACATAAFAVCEFWINALAPEGKRGLAIGIYATVLSIGFAAGPAVLGLVGSSGILPFLIGSGVFLAAVVPMAVVADQSPTGLDRPTTNVLSFVLIAPAAVFAVAAFGAVESGSMSLLPLYGLAQGFSEGQAALLVSALALGNVVTQIPIGLLADRMDRRLILFLCALIGVGGALLLPLASANLLLLLAILFVWGGIIGGLYTVGLTHLGARFTGTELASANSAVVMMYAAGMLIGPALIGLGLDLWTPHGFSVVVGTFFLAYAVLAGSRLRRASTVSG</sequence>
<keyword evidence="4 7" id="KW-0812">Transmembrane</keyword>
<evidence type="ECO:0000259" key="8">
    <source>
        <dbReference type="PROSITE" id="PS50850"/>
    </source>
</evidence>
<feature type="transmembrane region" description="Helical" evidence="7">
    <location>
        <begin position="51"/>
        <end position="71"/>
    </location>
</feature>
<dbReference type="InterPro" id="IPR024989">
    <property type="entry name" value="MFS_assoc_dom"/>
</dbReference>
<feature type="transmembrane region" description="Helical" evidence="7">
    <location>
        <begin position="17"/>
        <end position="39"/>
    </location>
</feature>
<dbReference type="Pfam" id="PF07690">
    <property type="entry name" value="MFS_1"/>
    <property type="match status" value="1"/>
</dbReference>
<dbReference type="GO" id="GO:0022857">
    <property type="term" value="F:transmembrane transporter activity"/>
    <property type="evidence" value="ECO:0007669"/>
    <property type="project" value="InterPro"/>
</dbReference>
<evidence type="ECO:0000256" key="6">
    <source>
        <dbReference type="ARBA" id="ARBA00023136"/>
    </source>
</evidence>
<feature type="transmembrane region" description="Helical" evidence="7">
    <location>
        <begin position="201"/>
        <end position="223"/>
    </location>
</feature>
<proteinExistence type="predicted"/>
<feature type="transmembrane region" description="Helical" evidence="7">
    <location>
        <begin position="168"/>
        <end position="189"/>
    </location>
</feature>
<dbReference type="InterPro" id="IPR011701">
    <property type="entry name" value="MFS"/>
</dbReference>
<dbReference type="CDD" id="cd17477">
    <property type="entry name" value="MFS_YcaD_like"/>
    <property type="match status" value="1"/>
</dbReference>
<keyword evidence="6 7" id="KW-0472">Membrane</keyword>
<feature type="transmembrane region" description="Helical" evidence="7">
    <location>
        <begin position="359"/>
        <end position="379"/>
    </location>
</feature>
<dbReference type="Proteomes" id="UP001229244">
    <property type="component" value="Unassembled WGS sequence"/>
</dbReference>
<dbReference type="EMBL" id="JAUSUL010000004">
    <property type="protein sequence ID" value="MDQ0317115.1"/>
    <property type="molecule type" value="Genomic_DNA"/>
</dbReference>
<keyword evidence="5 7" id="KW-1133">Transmembrane helix</keyword>
<dbReference type="SUPFAM" id="SSF103473">
    <property type="entry name" value="MFS general substrate transporter"/>
    <property type="match status" value="1"/>
</dbReference>
<name>A0AAE4AU89_9HYPH</name>
<dbReference type="InterPro" id="IPR036259">
    <property type="entry name" value="MFS_trans_sf"/>
</dbReference>
<comment type="caution">
    <text evidence="9">The sequence shown here is derived from an EMBL/GenBank/DDBJ whole genome shotgun (WGS) entry which is preliminary data.</text>
</comment>
<feature type="transmembrane region" description="Helical" evidence="7">
    <location>
        <begin position="83"/>
        <end position="101"/>
    </location>
</feature>
<protein>
    <submittedName>
        <fullName evidence="9">MFS family permease</fullName>
    </submittedName>
</protein>
<feature type="domain" description="Major facilitator superfamily (MFS) profile" evidence="8">
    <location>
        <begin position="205"/>
        <end position="392"/>
    </location>
</feature>
<dbReference type="AlphaFoldDB" id="A0AAE4AU89"/>
<evidence type="ECO:0000256" key="5">
    <source>
        <dbReference type="ARBA" id="ARBA00022989"/>
    </source>
</evidence>
<feature type="transmembrane region" description="Helical" evidence="7">
    <location>
        <begin position="140"/>
        <end position="162"/>
    </location>
</feature>
<comment type="subcellular location">
    <subcellularLocation>
        <location evidence="1">Cell membrane</location>
        <topology evidence="1">Multi-pass membrane protein</topology>
    </subcellularLocation>
</comment>
<keyword evidence="10" id="KW-1185">Reference proteome</keyword>
<dbReference type="PROSITE" id="PS50850">
    <property type="entry name" value="MFS"/>
    <property type="match status" value="1"/>
</dbReference>
<feature type="transmembrane region" description="Helical" evidence="7">
    <location>
        <begin position="274"/>
        <end position="293"/>
    </location>
</feature>
<organism evidence="9 10">
    <name type="scientific">Amorphus orientalis</name>
    <dbReference type="NCBI Taxonomy" id="649198"/>
    <lineage>
        <taxon>Bacteria</taxon>
        <taxon>Pseudomonadati</taxon>
        <taxon>Pseudomonadota</taxon>
        <taxon>Alphaproteobacteria</taxon>
        <taxon>Hyphomicrobiales</taxon>
        <taxon>Amorphaceae</taxon>
        <taxon>Amorphus</taxon>
    </lineage>
</organism>
<dbReference type="PANTHER" id="PTHR23521">
    <property type="entry name" value="TRANSPORTER MFS SUPERFAMILY"/>
    <property type="match status" value="1"/>
</dbReference>
<dbReference type="Pfam" id="PF12832">
    <property type="entry name" value="MFS_1_like"/>
    <property type="match status" value="1"/>
</dbReference>
<evidence type="ECO:0000313" key="9">
    <source>
        <dbReference type="EMBL" id="MDQ0317115.1"/>
    </source>
</evidence>
<dbReference type="InterPro" id="IPR047200">
    <property type="entry name" value="MFS_YcaD-like"/>
</dbReference>
<evidence type="ECO:0000313" key="10">
    <source>
        <dbReference type="Proteomes" id="UP001229244"/>
    </source>
</evidence>
<evidence type="ECO:0000256" key="7">
    <source>
        <dbReference type="SAM" id="Phobius"/>
    </source>
</evidence>
<evidence type="ECO:0000256" key="3">
    <source>
        <dbReference type="ARBA" id="ARBA00022475"/>
    </source>
</evidence>
<feature type="transmembrane region" description="Helical" evidence="7">
    <location>
        <begin position="299"/>
        <end position="319"/>
    </location>
</feature>